<organism evidence="3 4">
    <name type="scientific">Chryseobacterium indoltheticum</name>
    <dbReference type="NCBI Taxonomy" id="254"/>
    <lineage>
        <taxon>Bacteria</taxon>
        <taxon>Pseudomonadati</taxon>
        <taxon>Bacteroidota</taxon>
        <taxon>Flavobacteriia</taxon>
        <taxon>Flavobacteriales</taxon>
        <taxon>Weeksellaceae</taxon>
        <taxon>Chryseobacterium group</taxon>
        <taxon>Chryseobacterium</taxon>
    </lineage>
</organism>
<evidence type="ECO:0000256" key="1">
    <source>
        <dbReference type="SAM" id="Coils"/>
    </source>
</evidence>
<gene>
    <name evidence="3" type="ORF">NCTC13532_03846</name>
</gene>
<keyword evidence="2" id="KW-1133">Transmembrane helix</keyword>
<dbReference type="RefSeq" id="WP_115621402.1">
    <property type="nucleotide sequence ID" value="NZ_UFVR01000004.1"/>
</dbReference>
<dbReference type="AlphaFoldDB" id="A0A381FNX0"/>
<evidence type="ECO:0000313" key="4">
    <source>
        <dbReference type="Proteomes" id="UP000254282"/>
    </source>
</evidence>
<reference evidence="3 4" key="1">
    <citation type="submission" date="2018-06" db="EMBL/GenBank/DDBJ databases">
        <authorList>
            <consortium name="Pathogen Informatics"/>
            <person name="Doyle S."/>
        </authorList>
    </citation>
    <scope>NUCLEOTIDE SEQUENCE [LARGE SCALE GENOMIC DNA]</scope>
    <source>
        <strain evidence="3 4">NCTC13532</strain>
    </source>
</reference>
<evidence type="ECO:0000313" key="3">
    <source>
        <dbReference type="EMBL" id="SUX48241.1"/>
    </source>
</evidence>
<feature type="transmembrane region" description="Helical" evidence="2">
    <location>
        <begin position="12"/>
        <end position="29"/>
    </location>
</feature>
<dbReference type="EMBL" id="UFVR01000004">
    <property type="protein sequence ID" value="SUX48241.1"/>
    <property type="molecule type" value="Genomic_DNA"/>
</dbReference>
<protein>
    <submittedName>
        <fullName evidence="3">Uncharacterized protein</fullName>
    </submittedName>
</protein>
<dbReference type="Proteomes" id="UP000254282">
    <property type="component" value="Unassembled WGS sequence"/>
</dbReference>
<keyword evidence="2" id="KW-0472">Membrane</keyword>
<accession>A0A381FNX0</accession>
<proteinExistence type="predicted"/>
<feature type="coiled-coil region" evidence="1">
    <location>
        <begin position="27"/>
        <end position="61"/>
    </location>
</feature>
<keyword evidence="2" id="KW-0812">Transmembrane</keyword>
<sequence length="128" mass="15646">MGNLIENVKNLYIILLIIMLVIVVLDVIFEKQKNRKQERELEFYELKYQKLKKDFNQVLEKKLSISKGYQEHLNMCNERSRANIRDLKDLKNEWIDLVEKLDYWKSKAQRLQNQLNYQKRKCKNNNIK</sequence>
<keyword evidence="1" id="KW-0175">Coiled coil</keyword>
<name>A0A381FNX0_9FLAO</name>
<evidence type="ECO:0000256" key="2">
    <source>
        <dbReference type="SAM" id="Phobius"/>
    </source>
</evidence>